<evidence type="ECO:0000313" key="4">
    <source>
        <dbReference type="Proteomes" id="UP000886748"/>
    </source>
</evidence>
<dbReference type="AlphaFoldDB" id="A0A9D1N166"/>
<sequence>MNSHLKDGAKLSYDATKQQIKKVYKQLAVKFHPDKCKPEDKEKVENIFKDIVGAYTQLK</sequence>
<organism evidence="3 4">
    <name type="scientific">Candidatus Limenecus avicola</name>
    <dbReference type="NCBI Taxonomy" id="2840847"/>
    <lineage>
        <taxon>Bacteria</taxon>
        <taxon>Bacillati</taxon>
        <taxon>Bacillota</taxon>
        <taxon>Clostridia</taxon>
        <taxon>Eubacteriales</taxon>
        <taxon>Clostridiaceae</taxon>
        <taxon>Clostridiaceae incertae sedis</taxon>
        <taxon>Candidatus Limenecus</taxon>
    </lineage>
</organism>
<dbReference type="SUPFAM" id="SSF46565">
    <property type="entry name" value="Chaperone J-domain"/>
    <property type="match status" value="1"/>
</dbReference>
<proteinExistence type="predicted"/>
<gene>
    <name evidence="3" type="ORF">IAD26_08790</name>
</gene>
<dbReference type="PROSITE" id="PS50076">
    <property type="entry name" value="DNAJ_2"/>
    <property type="match status" value="1"/>
</dbReference>
<dbReference type="Gene3D" id="1.10.287.110">
    <property type="entry name" value="DnaJ domain"/>
    <property type="match status" value="1"/>
</dbReference>
<keyword evidence="1" id="KW-0235">DNA replication</keyword>
<protein>
    <submittedName>
        <fullName evidence="3">DnaJ domain-containing protein</fullName>
    </submittedName>
</protein>
<reference evidence="3" key="2">
    <citation type="journal article" date="2021" name="PeerJ">
        <title>Extensive microbial diversity within the chicken gut microbiome revealed by metagenomics and culture.</title>
        <authorList>
            <person name="Gilroy R."/>
            <person name="Ravi A."/>
            <person name="Getino M."/>
            <person name="Pursley I."/>
            <person name="Horton D.L."/>
            <person name="Alikhan N.F."/>
            <person name="Baker D."/>
            <person name="Gharbi K."/>
            <person name="Hall N."/>
            <person name="Watson M."/>
            <person name="Adriaenssens E.M."/>
            <person name="Foster-Nyarko E."/>
            <person name="Jarju S."/>
            <person name="Secka A."/>
            <person name="Antonio M."/>
            <person name="Oren A."/>
            <person name="Chaudhuri R.R."/>
            <person name="La Ragione R."/>
            <person name="Hildebrand F."/>
            <person name="Pallen M.J."/>
        </authorList>
    </citation>
    <scope>NUCLEOTIDE SEQUENCE</scope>
    <source>
        <strain evidence="3">CHK154-7741</strain>
    </source>
</reference>
<dbReference type="InterPro" id="IPR036869">
    <property type="entry name" value="J_dom_sf"/>
</dbReference>
<dbReference type="EMBL" id="DVOD01000063">
    <property type="protein sequence ID" value="HIU93212.1"/>
    <property type="molecule type" value="Genomic_DNA"/>
</dbReference>
<dbReference type="CDD" id="cd06257">
    <property type="entry name" value="DnaJ"/>
    <property type="match status" value="1"/>
</dbReference>
<dbReference type="Pfam" id="PF00226">
    <property type="entry name" value="DnaJ"/>
    <property type="match status" value="1"/>
</dbReference>
<evidence type="ECO:0000313" key="3">
    <source>
        <dbReference type="EMBL" id="HIU93212.1"/>
    </source>
</evidence>
<dbReference type="GO" id="GO:0006260">
    <property type="term" value="P:DNA replication"/>
    <property type="evidence" value="ECO:0007669"/>
    <property type="project" value="UniProtKB-KW"/>
</dbReference>
<reference evidence="3" key="1">
    <citation type="submission" date="2020-10" db="EMBL/GenBank/DDBJ databases">
        <authorList>
            <person name="Gilroy R."/>
        </authorList>
    </citation>
    <scope>NUCLEOTIDE SEQUENCE</scope>
    <source>
        <strain evidence="3">CHK154-7741</strain>
    </source>
</reference>
<dbReference type="Proteomes" id="UP000886748">
    <property type="component" value="Unassembled WGS sequence"/>
</dbReference>
<evidence type="ECO:0000259" key="2">
    <source>
        <dbReference type="PROSITE" id="PS50076"/>
    </source>
</evidence>
<accession>A0A9D1N166</accession>
<comment type="caution">
    <text evidence="3">The sequence shown here is derived from an EMBL/GenBank/DDBJ whole genome shotgun (WGS) entry which is preliminary data.</text>
</comment>
<dbReference type="InterPro" id="IPR001623">
    <property type="entry name" value="DnaJ_domain"/>
</dbReference>
<name>A0A9D1N166_9CLOT</name>
<evidence type="ECO:0000256" key="1">
    <source>
        <dbReference type="ARBA" id="ARBA00022705"/>
    </source>
</evidence>
<dbReference type="PRINTS" id="PR00625">
    <property type="entry name" value="JDOMAIN"/>
</dbReference>
<feature type="domain" description="J" evidence="2">
    <location>
        <begin position="4"/>
        <end position="59"/>
    </location>
</feature>